<dbReference type="AlphaFoldDB" id="A0A6N7L427"/>
<evidence type="ECO:0000256" key="1">
    <source>
        <dbReference type="SAM" id="Phobius"/>
    </source>
</evidence>
<accession>A0A6N7L427</accession>
<sequence length="113" mass="12450">MSSPEGGNPDTRPHQRVRRVLRWSAWCLLVPTAAGLLYATLRAEWQLLNGPFGHKVLLVAVLGGWLLVRQLARAGELSPGLTRVARSWVPPSMLLVALADCLAWPHGLITHLF</sequence>
<evidence type="ECO:0000313" key="2">
    <source>
        <dbReference type="EMBL" id="MQS17589.1"/>
    </source>
</evidence>
<dbReference type="OrthoDB" id="4147016at2"/>
<keyword evidence="1" id="KW-1133">Transmembrane helix</keyword>
<organism evidence="2 3">
    <name type="scientific">Streptomyces kaniharaensis</name>
    <dbReference type="NCBI Taxonomy" id="212423"/>
    <lineage>
        <taxon>Bacteria</taxon>
        <taxon>Bacillati</taxon>
        <taxon>Actinomycetota</taxon>
        <taxon>Actinomycetes</taxon>
        <taxon>Kitasatosporales</taxon>
        <taxon>Streptomycetaceae</taxon>
        <taxon>Streptomyces</taxon>
    </lineage>
</organism>
<feature type="transmembrane region" description="Helical" evidence="1">
    <location>
        <begin position="20"/>
        <end position="40"/>
    </location>
</feature>
<keyword evidence="3" id="KW-1185">Reference proteome</keyword>
<keyword evidence="1" id="KW-0472">Membrane</keyword>
<proteinExistence type="predicted"/>
<dbReference type="EMBL" id="WBOF01000005">
    <property type="protein sequence ID" value="MQS17589.1"/>
    <property type="molecule type" value="Genomic_DNA"/>
</dbReference>
<evidence type="ECO:0000313" key="3">
    <source>
        <dbReference type="Proteomes" id="UP000450000"/>
    </source>
</evidence>
<gene>
    <name evidence="2" type="ORF">F7Q99_36740</name>
</gene>
<keyword evidence="1" id="KW-0812">Transmembrane</keyword>
<feature type="transmembrane region" description="Helical" evidence="1">
    <location>
        <begin position="52"/>
        <end position="68"/>
    </location>
</feature>
<comment type="caution">
    <text evidence="2">The sequence shown here is derived from an EMBL/GenBank/DDBJ whole genome shotgun (WGS) entry which is preliminary data.</text>
</comment>
<dbReference type="RefSeq" id="WP_153470798.1">
    <property type="nucleotide sequence ID" value="NZ_WBOF01000005.1"/>
</dbReference>
<reference evidence="2 3" key="1">
    <citation type="submission" date="2019-09" db="EMBL/GenBank/DDBJ databases">
        <title>Genome Sequences of Streptomyces kaniharaensis ATCC 21070.</title>
        <authorList>
            <person name="Zhu W."/>
            <person name="De Crecy-Lagard V."/>
            <person name="Richards N.G."/>
        </authorList>
    </citation>
    <scope>NUCLEOTIDE SEQUENCE [LARGE SCALE GENOMIC DNA]</scope>
    <source>
        <strain evidence="2 3">SF-557</strain>
    </source>
</reference>
<protein>
    <submittedName>
        <fullName evidence="2">Uncharacterized protein</fullName>
    </submittedName>
</protein>
<dbReference type="Proteomes" id="UP000450000">
    <property type="component" value="Unassembled WGS sequence"/>
</dbReference>
<name>A0A6N7L427_9ACTN</name>